<accession>A0A212EM45</accession>
<evidence type="ECO:0000313" key="2">
    <source>
        <dbReference type="Proteomes" id="UP000007151"/>
    </source>
</evidence>
<protein>
    <submittedName>
        <fullName evidence="1">Uncharacterized protein</fullName>
    </submittedName>
</protein>
<evidence type="ECO:0000313" key="1">
    <source>
        <dbReference type="EMBL" id="OWR42546.1"/>
    </source>
</evidence>
<dbReference type="EMBL" id="AGBW02013933">
    <property type="protein sequence ID" value="OWR42546.1"/>
    <property type="molecule type" value="Genomic_DNA"/>
</dbReference>
<gene>
    <name evidence="1" type="ORF">KGM_206697</name>
</gene>
<dbReference type="AlphaFoldDB" id="A0A212EM45"/>
<proteinExistence type="predicted"/>
<sequence>MKSLSKWRWCEVETMCGRSLKEGVMFVGLSSLLISIVLLFSSVRFLWTNTQPMMAVNLIFSLMASCLSLYQIVISILLVWQTRQIKGNIFLCSLWYVSHLSLLTIYCLLFISKIVVYCQYQDYSAAALTIAIGIIYEVTFTYFAIVVNSYLHSLNQERYL</sequence>
<comment type="caution">
    <text evidence="1">The sequence shown here is derived from an EMBL/GenBank/DDBJ whole genome shotgun (WGS) entry which is preliminary data.</text>
</comment>
<dbReference type="OrthoDB" id="7480658at2759"/>
<dbReference type="Proteomes" id="UP000007151">
    <property type="component" value="Unassembled WGS sequence"/>
</dbReference>
<reference evidence="1 2" key="1">
    <citation type="journal article" date="2011" name="Cell">
        <title>The monarch butterfly genome yields insights into long-distance migration.</title>
        <authorList>
            <person name="Zhan S."/>
            <person name="Merlin C."/>
            <person name="Boore J.L."/>
            <person name="Reppert S.M."/>
        </authorList>
    </citation>
    <scope>NUCLEOTIDE SEQUENCE [LARGE SCALE GENOMIC DNA]</scope>
    <source>
        <strain evidence="1">F-2</strain>
    </source>
</reference>
<organism evidence="1 2">
    <name type="scientific">Danaus plexippus plexippus</name>
    <dbReference type="NCBI Taxonomy" id="278856"/>
    <lineage>
        <taxon>Eukaryota</taxon>
        <taxon>Metazoa</taxon>
        <taxon>Ecdysozoa</taxon>
        <taxon>Arthropoda</taxon>
        <taxon>Hexapoda</taxon>
        <taxon>Insecta</taxon>
        <taxon>Pterygota</taxon>
        <taxon>Neoptera</taxon>
        <taxon>Endopterygota</taxon>
        <taxon>Lepidoptera</taxon>
        <taxon>Glossata</taxon>
        <taxon>Ditrysia</taxon>
        <taxon>Papilionoidea</taxon>
        <taxon>Nymphalidae</taxon>
        <taxon>Danainae</taxon>
        <taxon>Danaini</taxon>
        <taxon>Danaina</taxon>
        <taxon>Danaus</taxon>
        <taxon>Danaus</taxon>
    </lineage>
</organism>
<name>A0A212EM45_DANPL</name>
<dbReference type="KEGG" id="dpl:KGM_206697"/>
<keyword evidence="2" id="KW-1185">Reference proteome</keyword>